<dbReference type="GO" id="GO:0016491">
    <property type="term" value="F:oxidoreductase activity"/>
    <property type="evidence" value="ECO:0007669"/>
    <property type="project" value="UniProtKB-KW"/>
</dbReference>
<protein>
    <submittedName>
        <fullName evidence="2">NADPH:quinone oxidoreductase family protein</fullName>
        <ecNumber evidence="2">1.-.-.-</ecNumber>
    </submittedName>
</protein>
<dbReference type="EC" id="1.-.-.-" evidence="2"/>
<dbReference type="PANTHER" id="PTHR43677">
    <property type="entry name" value="SHORT-CHAIN DEHYDROGENASE/REDUCTASE"/>
    <property type="match status" value="1"/>
</dbReference>
<dbReference type="InterPro" id="IPR013149">
    <property type="entry name" value="ADH-like_C"/>
</dbReference>
<name>A0ABT8YIA1_9HYPH</name>
<proteinExistence type="predicted"/>
<evidence type="ECO:0000313" key="2">
    <source>
        <dbReference type="EMBL" id="MDO6962995.1"/>
    </source>
</evidence>
<dbReference type="EMBL" id="JAUOZU010000002">
    <property type="protein sequence ID" value="MDO6962995.1"/>
    <property type="molecule type" value="Genomic_DNA"/>
</dbReference>
<dbReference type="InterPro" id="IPR020843">
    <property type="entry name" value="ER"/>
</dbReference>
<dbReference type="Pfam" id="PF00107">
    <property type="entry name" value="ADH_zinc_N"/>
    <property type="match status" value="1"/>
</dbReference>
<evidence type="ECO:0000313" key="3">
    <source>
        <dbReference type="Proteomes" id="UP001174932"/>
    </source>
</evidence>
<dbReference type="InterPro" id="IPR051397">
    <property type="entry name" value="Zn-ADH-like_protein"/>
</dbReference>
<dbReference type="RefSeq" id="WP_304374883.1">
    <property type="nucleotide sequence ID" value="NZ_JAUOZU010000002.1"/>
</dbReference>
<dbReference type="CDD" id="cd08241">
    <property type="entry name" value="QOR1"/>
    <property type="match status" value="1"/>
</dbReference>
<dbReference type="PANTHER" id="PTHR43677:SF4">
    <property type="entry name" value="QUINONE OXIDOREDUCTASE-LIKE PROTEIN 2"/>
    <property type="match status" value="1"/>
</dbReference>
<organism evidence="2 3">
    <name type="scientific">Rhizobium alvei</name>
    <dbReference type="NCBI Taxonomy" id="1132659"/>
    <lineage>
        <taxon>Bacteria</taxon>
        <taxon>Pseudomonadati</taxon>
        <taxon>Pseudomonadota</taxon>
        <taxon>Alphaproteobacteria</taxon>
        <taxon>Hyphomicrobiales</taxon>
        <taxon>Rhizobiaceae</taxon>
        <taxon>Rhizobium/Agrobacterium group</taxon>
        <taxon>Rhizobium</taxon>
    </lineage>
</organism>
<dbReference type="SUPFAM" id="SSF51735">
    <property type="entry name" value="NAD(P)-binding Rossmann-fold domains"/>
    <property type="match status" value="1"/>
</dbReference>
<dbReference type="Proteomes" id="UP001174932">
    <property type="component" value="Unassembled WGS sequence"/>
</dbReference>
<dbReference type="Gene3D" id="3.90.180.10">
    <property type="entry name" value="Medium-chain alcohol dehydrogenases, catalytic domain"/>
    <property type="match status" value="1"/>
</dbReference>
<reference evidence="2" key="1">
    <citation type="journal article" date="2015" name="Int. J. Syst. Evol. Microbiol.">
        <title>Rhizobium alvei sp. nov., isolated from a freshwater river.</title>
        <authorList>
            <person name="Sheu S.Y."/>
            <person name="Huang H.W."/>
            <person name="Young C.C."/>
            <person name="Chen W.M."/>
        </authorList>
    </citation>
    <scope>NUCLEOTIDE SEQUENCE</scope>
    <source>
        <strain evidence="2">TNR-22</strain>
    </source>
</reference>
<dbReference type="SUPFAM" id="SSF50129">
    <property type="entry name" value="GroES-like"/>
    <property type="match status" value="1"/>
</dbReference>
<reference evidence="2" key="2">
    <citation type="submission" date="2023-07" db="EMBL/GenBank/DDBJ databases">
        <authorList>
            <person name="Shen H."/>
        </authorList>
    </citation>
    <scope>NUCLEOTIDE SEQUENCE</scope>
    <source>
        <strain evidence="2">TNR-22</strain>
    </source>
</reference>
<dbReference type="InterPro" id="IPR013154">
    <property type="entry name" value="ADH-like_N"/>
</dbReference>
<comment type="caution">
    <text evidence="2">The sequence shown here is derived from an EMBL/GenBank/DDBJ whole genome shotgun (WGS) entry which is preliminary data.</text>
</comment>
<dbReference type="InterPro" id="IPR036291">
    <property type="entry name" value="NAD(P)-bd_dom_sf"/>
</dbReference>
<dbReference type="Gene3D" id="3.40.50.720">
    <property type="entry name" value="NAD(P)-binding Rossmann-like Domain"/>
    <property type="match status" value="1"/>
</dbReference>
<sequence>MKAILCKSYGPIAGLSLEEVADPAPGPNDVLVRAEAMGVNYPDGLIVQGLYQAKPELPFIPGFEMAGTIEAVGAEVKRLKVGDRVAYFASTGGYAELGIAPERNCIPLPAGMPADDACALLCAFGTSHHALRQRGRLKEGEILVVAGAAGATGLAAVQIGKALGATVIAIASSDDKRKVALEAGADHAIGYDNLRDELKALTGKRGIDVVFDPVGGDLFDTLVRLMGRYGRYLVVGFAAGRIPALPANLALVKEFDLVGVFWGSFTAHEPATYAANMQELFGWYQSGAVKPKIDGRHPLSDAVPVLERIMARGAVGKYVLHP</sequence>
<feature type="domain" description="Enoyl reductase (ER)" evidence="1">
    <location>
        <begin position="10"/>
        <end position="320"/>
    </location>
</feature>
<dbReference type="SMART" id="SM00829">
    <property type="entry name" value="PKS_ER"/>
    <property type="match status" value="1"/>
</dbReference>
<dbReference type="InterPro" id="IPR011032">
    <property type="entry name" value="GroES-like_sf"/>
</dbReference>
<evidence type="ECO:0000259" key="1">
    <source>
        <dbReference type="SMART" id="SM00829"/>
    </source>
</evidence>
<keyword evidence="2" id="KW-0560">Oxidoreductase</keyword>
<keyword evidence="3" id="KW-1185">Reference proteome</keyword>
<gene>
    <name evidence="2" type="ORF">Q4481_03440</name>
</gene>
<accession>A0ABT8YIA1</accession>
<dbReference type="Pfam" id="PF08240">
    <property type="entry name" value="ADH_N"/>
    <property type="match status" value="1"/>
</dbReference>